<proteinExistence type="predicted"/>
<evidence type="ECO:0000313" key="1">
    <source>
        <dbReference type="EMBL" id="GEL81438.1"/>
    </source>
</evidence>
<dbReference type="EMBL" id="BJWA01000025">
    <property type="protein sequence ID" value="GEL81438.1"/>
    <property type="molecule type" value="Genomic_DNA"/>
</dbReference>
<dbReference type="Proteomes" id="UP000321175">
    <property type="component" value="Unassembled WGS sequence"/>
</dbReference>
<dbReference type="GeneID" id="61001226"/>
<gene>
    <name evidence="1" type="ORF">EMU01_25820</name>
</gene>
<dbReference type="RefSeq" id="WP_071867388.1">
    <property type="nucleotide sequence ID" value="NZ_BJWA01000025.1"/>
</dbReference>
<evidence type="ECO:0000313" key="2">
    <source>
        <dbReference type="Proteomes" id="UP000321175"/>
    </source>
</evidence>
<protein>
    <submittedName>
        <fullName evidence="1">Uncharacterized protein</fullName>
    </submittedName>
</protein>
<accession>A0ABQ0VFJ1</accession>
<comment type="caution">
    <text evidence="1">The sequence shown here is derived from an EMBL/GenBank/DDBJ whole genome shotgun (WGS) entry which is preliminary data.</text>
</comment>
<name>A0ABQ0VFJ1_ENTMU</name>
<organism evidence="1 2">
    <name type="scientific">Enterococcus mundtii</name>
    <dbReference type="NCBI Taxonomy" id="53346"/>
    <lineage>
        <taxon>Bacteria</taxon>
        <taxon>Bacillati</taxon>
        <taxon>Bacillota</taxon>
        <taxon>Bacilli</taxon>
        <taxon>Lactobacillales</taxon>
        <taxon>Enterococcaceae</taxon>
        <taxon>Enterococcus</taxon>
    </lineage>
</organism>
<reference evidence="1 2" key="1">
    <citation type="submission" date="2019-07" db="EMBL/GenBank/DDBJ databases">
        <title>Whole genome shotgun sequence of Enterococcus mundtii NBRC 100490.</title>
        <authorList>
            <person name="Hosoyama A."/>
            <person name="Uohara A."/>
            <person name="Ohji S."/>
            <person name="Ichikawa N."/>
        </authorList>
    </citation>
    <scope>NUCLEOTIDE SEQUENCE [LARGE SCALE GENOMIC DNA]</scope>
    <source>
        <strain evidence="1 2">NBRC 100490</strain>
    </source>
</reference>
<sequence length="86" mass="9887">MKKYIGLLDKIRVIQTQPLLLRFTLQTTNGPINCVVANIDIADRLLIMEDDKYNIAVTGHFNKRKQLVIETMDLLNPDHYTKSMGI</sequence>
<keyword evidence="2" id="KW-1185">Reference proteome</keyword>